<comment type="caution">
    <text evidence="2">The sequence shown here is derived from an EMBL/GenBank/DDBJ whole genome shotgun (WGS) entry which is preliminary data.</text>
</comment>
<proteinExistence type="predicted"/>
<dbReference type="RefSeq" id="WP_250902070.1">
    <property type="nucleotide sequence ID" value="NZ_JAUHGV010000005.1"/>
</dbReference>
<evidence type="ECO:0000313" key="3">
    <source>
        <dbReference type="Proteomes" id="UP001225933"/>
    </source>
</evidence>
<dbReference type="PROSITE" id="PS51257">
    <property type="entry name" value="PROKAR_LIPOPROTEIN"/>
    <property type="match status" value="1"/>
</dbReference>
<accession>A0AAJ1R5R8</accession>
<protein>
    <submittedName>
        <fullName evidence="2">Uncharacterized protein</fullName>
    </submittedName>
</protein>
<keyword evidence="1" id="KW-0732">Signal</keyword>
<evidence type="ECO:0000313" key="2">
    <source>
        <dbReference type="EMBL" id="MDN4012128.1"/>
    </source>
</evidence>
<reference evidence="2" key="1">
    <citation type="submission" date="2023-06" db="EMBL/GenBank/DDBJ databases">
        <title>Two Chryseobacterium gambrini strains from China.</title>
        <authorList>
            <person name="Zeng J."/>
            <person name="Wu Y."/>
        </authorList>
    </citation>
    <scope>NUCLEOTIDE SEQUENCE</scope>
    <source>
        <strain evidence="2">SQ219</strain>
    </source>
</reference>
<sequence length="70" mass="7243">MKKSILSVLMIAAVVVSCTKSTSKTETVENPDGSTITTTTTVSENGIGVDSAKINEVKENTQAKIDAAGQ</sequence>
<dbReference type="Proteomes" id="UP001225933">
    <property type="component" value="Unassembled WGS sequence"/>
</dbReference>
<gene>
    <name evidence="2" type="ORF">QX233_06650</name>
</gene>
<dbReference type="AlphaFoldDB" id="A0AAJ1R5R8"/>
<name>A0AAJ1R5R8_9FLAO</name>
<feature type="signal peptide" evidence="1">
    <location>
        <begin position="1"/>
        <end position="19"/>
    </location>
</feature>
<organism evidence="2 3">
    <name type="scientific">Chryseobacterium gambrini</name>
    <dbReference type="NCBI Taxonomy" id="373672"/>
    <lineage>
        <taxon>Bacteria</taxon>
        <taxon>Pseudomonadati</taxon>
        <taxon>Bacteroidota</taxon>
        <taxon>Flavobacteriia</taxon>
        <taxon>Flavobacteriales</taxon>
        <taxon>Weeksellaceae</taxon>
        <taxon>Chryseobacterium group</taxon>
        <taxon>Chryseobacterium</taxon>
    </lineage>
</organism>
<feature type="chain" id="PRO_5042489368" evidence="1">
    <location>
        <begin position="20"/>
        <end position="70"/>
    </location>
</feature>
<dbReference type="EMBL" id="JAUHGV010000005">
    <property type="protein sequence ID" value="MDN4012128.1"/>
    <property type="molecule type" value="Genomic_DNA"/>
</dbReference>
<evidence type="ECO:0000256" key="1">
    <source>
        <dbReference type="SAM" id="SignalP"/>
    </source>
</evidence>